<evidence type="ECO:0000256" key="2">
    <source>
        <dbReference type="SAM" id="SignalP"/>
    </source>
</evidence>
<accession>A0A5N5IU72</accession>
<sequence length="283" mass="32117">MKPKLLYILLFALGLNYSVSAQLNEYKYIIVPKKFGSFKSENQYQTSTLVKHFFGENGFTAVYDDALPADLAANRCLGLMADLLDNSSMFSTKLHLTLKNCQNVEVFRTAEGKSKTKEFDAAYKEALERAFASFSTINYQYEPKAQEVVSQDKPVTISFKDDVKSLEEKPKEHVVEQKATLEEQTYKSVEPRPSNIQRPTTVSEPQTQEAPSGVLYAQPIENGYQLVDSTPKIVLKLAETSMEKVFLTEYAGNSAVVFKKDEKWVLEYSENGEKKMMELDIKF</sequence>
<feature type="region of interest" description="Disordered" evidence="1">
    <location>
        <begin position="168"/>
        <end position="210"/>
    </location>
</feature>
<evidence type="ECO:0000256" key="1">
    <source>
        <dbReference type="SAM" id="MobiDB-lite"/>
    </source>
</evidence>
<organism evidence="3 4">
    <name type="scientific">Flagellimonas hadalis</name>
    <dbReference type="NCBI Taxonomy" id="2597517"/>
    <lineage>
        <taxon>Bacteria</taxon>
        <taxon>Pseudomonadati</taxon>
        <taxon>Bacteroidota</taxon>
        <taxon>Flavobacteriia</taxon>
        <taxon>Flavobacteriales</taxon>
        <taxon>Flavobacteriaceae</taxon>
        <taxon>Flagellimonas</taxon>
    </lineage>
</organism>
<dbReference type="AlphaFoldDB" id="A0A5N5IU72"/>
<dbReference type="Proteomes" id="UP000319204">
    <property type="component" value="Unassembled WGS sequence"/>
</dbReference>
<reference evidence="3" key="1">
    <citation type="submission" date="2019-10" db="EMBL/GenBank/DDBJ databases">
        <title>Muricauda hadale sp. nov., a piezophilic bacterium isolated from hadopelagic water of the Mariana Trench.</title>
        <authorList>
            <person name="Wei Y."/>
        </authorList>
    </citation>
    <scope>NUCLEOTIDE SEQUENCE [LARGE SCALE GENOMIC DNA]</scope>
    <source>
        <strain evidence="3">MT-229</strain>
    </source>
</reference>
<keyword evidence="4" id="KW-1185">Reference proteome</keyword>
<evidence type="ECO:0000313" key="4">
    <source>
        <dbReference type="Proteomes" id="UP000319204"/>
    </source>
</evidence>
<dbReference type="OrthoDB" id="1274006at2"/>
<evidence type="ECO:0008006" key="5">
    <source>
        <dbReference type="Google" id="ProtNLM"/>
    </source>
</evidence>
<gene>
    <name evidence="3" type="ORF">FOT42_014970</name>
</gene>
<comment type="caution">
    <text evidence="3">The sequence shown here is derived from an EMBL/GenBank/DDBJ whole genome shotgun (WGS) entry which is preliminary data.</text>
</comment>
<feature type="compositionally biased region" description="Basic and acidic residues" evidence="1">
    <location>
        <begin position="168"/>
        <end position="185"/>
    </location>
</feature>
<proteinExistence type="predicted"/>
<dbReference type="RefSeq" id="WP_151891337.1">
    <property type="nucleotide sequence ID" value="NZ_VNIK02000012.1"/>
</dbReference>
<protein>
    <recommendedName>
        <fullName evidence="5">Secreted protein</fullName>
    </recommendedName>
</protein>
<feature type="compositionally biased region" description="Polar residues" evidence="1">
    <location>
        <begin position="194"/>
        <end position="210"/>
    </location>
</feature>
<feature type="chain" id="PRO_5024433299" description="Secreted protein" evidence="2">
    <location>
        <begin position="22"/>
        <end position="283"/>
    </location>
</feature>
<evidence type="ECO:0000313" key="3">
    <source>
        <dbReference type="EMBL" id="KAB5485483.1"/>
    </source>
</evidence>
<keyword evidence="2" id="KW-0732">Signal</keyword>
<feature type="signal peptide" evidence="2">
    <location>
        <begin position="1"/>
        <end position="21"/>
    </location>
</feature>
<name>A0A5N5IU72_9FLAO</name>
<dbReference type="EMBL" id="VNIK02000012">
    <property type="protein sequence ID" value="KAB5485483.1"/>
    <property type="molecule type" value="Genomic_DNA"/>
</dbReference>